<evidence type="ECO:0000256" key="6">
    <source>
        <dbReference type="PROSITE-ProRule" id="PRU00409"/>
    </source>
</evidence>
<dbReference type="PANTHER" id="PTHR43334:SF1">
    <property type="entry name" value="3-HYDROXYPROPIONATE--COA LIGASE [ADP-FORMING]"/>
    <property type="match status" value="1"/>
</dbReference>
<feature type="domain" description="N-acetyltransferase" evidence="8">
    <location>
        <begin position="738"/>
        <end position="897"/>
    </location>
</feature>
<dbReference type="GO" id="GO:0005524">
    <property type="term" value="F:ATP binding"/>
    <property type="evidence" value="ECO:0007669"/>
    <property type="project" value="UniProtKB-UniRule"/>
</dbReference>
<organism evidence="9 10">
    <name type="scientific">Maricaulis virginensis</name>
    <dbReference type="NCBI Taxonomy" id="144022"/>
    <lineage>
        <taxon>Bacteria</taxon>
        <taxon>Pseudomonadati</taxon>
        <taxon>Pseudomonadota</taxon>
        <taxon>Alphaproteobacteria</taxon>
        <taxon>Maricaulales</taxon>
        <taxon>Maricaulaceae</taxon>
        <taxon>Maricaulis</taxon>
    </lineage>
</organism>
<evidence type="ECO:0000313" key="10">
    <source>
        <dbReference type="Proteomes" id="UP001143486"/>
    </source>
</evidence>
<name>A0A9W6IMJ6_9PROT</name>
<dbReference type="Gene3D" id="3.40.50.261">
    <property type="entry name" value="Succinyl-CoA synthetase domains"/>
    <property type="match status" value="2"/>
</dbReference>
<dbReference type="Pfam" id="PF19045">
    <property type="entry name" value="Ligase_CoA_2"/>
    <property type="match status" value="1"/>
</dbReference>
<dbReference type="EMBL" id="BSFE01000004">
    <property type="protein sequence ID" value="GLK52282.1"/>
    <property type="molecule type" value="Genomic_DNA"/>
</dbReference>
<dbReference type="Pfam" id="PF13380">
    <property type="entry name" value="CoA_binding_2"/>
    <property type="match status" value="1"/>
</dbReference>
<protein>
    <submittedName>
        <fullName evidence="9">GCN5 family N-acetyltransferase</fullName>
    </submittedName>
</protein>
<dbReference type="SUPFAM" id="SSF56059">
    <property type="entry name" value="Glutathione synthetase ATP-binding domain-like"/>
    <property type="match status" value="1"/>
</dbReference>
<dbReference type="InterPro" id="IPR000182">
    <property type="entry name" value="GNAT_dom"/>
</dbReference>
<reference evidence="9" key="1">
    <citation type="journal article" date="2014" name="Int. J. Syst. Evol. Microbiol.">
        <title>Complete genome sequence of Corynebacterium casei LMG S-19264T (=DSM 44701T), isolated from a smear-ripened cheese.</title>
        <authorList>
            <consortium name="US DOE Joint Genome Institute (JGI-PGF)"/>
            <person name="Walter F."/>
            <person name="Albersmeier A."/>
            <person name="Kalinowski J."/>
            <person name="Ruckert C."/>
        </authorList>
    </citation>
    <scope>NUCLEOTIDE SEQUENCE</scope>
    <source>
        <strain evidence="9">VKM B-1513</strain>
    </source>
</reference>
<comment type="similarity">
    <text evidence="5">In the N-terminal section; belongs to the acetate CoA ligase alpha subunit family.</text>
</comment>
<keyword evidence="10" id="KW-1185">Reference proteome</keyword>
<dbReference type="Gene3D" id="3.40.630.30">
    <property type="match status" value="1"/>
</dbReference>
<dbReference type="SUPFAM" id="SSF52210">
    <property type="entry name" value="Succinyl-CoA synthetase domains"/>
    <property type="match status" value="2"/>
</dbReference>
<dbReference type="InterPro" id="IPR051538">
    <property type="entry name" value="Acyl-CoA_Synth/Transferase"/>
</dbReference>
<dbReference type="GO" id="GO:0016747">
    <property type="term" value="F:acyltransferase activity, transferring groups other than amino-acyl groups"/>
    <property type="evidence" value="ECO:0007669"/>
    <property type="project" value="InterPro"/>
</dbReference>
<dbReference type="SUPFAM" id="SSF55729">
    <property type="entry name" value="Acyl-CoA N-acyltransferases (Nat)"/>
    <property type="match status" value="1"/>
</dbReference>
<evidence type="ECO:0000259" key="8">
    <source>
        <dbReference type="PROSITE" id="PS51186"/>
    </source>
</evidence>
<dbReference type="AlphaFoldDB" id="A0A9W6IMJ6"/>
<dbReference type="InterPro" id="IPR003781">
    <property type="entry name" value="CoA-bd"/>
</dbReference>
<dbReference type="Gene3D" id="3.30.470.20">
    <property type="entry name" value="ATP-grasp fold, B domain"/>
    <property type="match status" value="1"/>
</dbReference>
<dbReference type="Pfam" id="PF13302">
    <property type="entry name" value="Acetyltransf_3"/>
    <property type="match status" value="1"/>
</dbReference>
<evidence type="ECO:0000256" key="3">
    <source>
        <dbReference type="ARBA" id="ARBA00022741"/>
    </source>
</evidence>
<evidence type="ECO:0000256" key="2">
    <source>
        <dbReference type="ARBA" id="ARBA00022598"/>
    </source>
</evidence>
<proteinExistence type="inferred from homology"/>
<dbReference type="RefSeq" id="WP_271186651.1">
    <property type="nucleotide sequence ID" value="NZ_BSFE01000004.1"/>
</dbReference>
<dbReference type="InterPro" id="IPR036291">
    <property type="entry name" value="NAD(P)-bd_dom_sf"/>
</dbReference>
<dbReference type="InterPro" id="IPR016181">
    <property type="entry name" value="Acyl_CoA_acyltransferase"/>
</dbReference>
<dbReference type="InterPro" id="IPR032875">
    <property type="entry name" value="Succ_CoA_lig_flav_dom"/>
</dbReference>
<keyword evidence="2" id="KW-0436">Ligase</keyword>
<dbReference type="InterPro" id="IPR013815">
    <property type="entry name" value="ATP_grasp_subdomain_1"/>
</dbReference>
<reference evidence="9" key="2">
    <citation type="submission" date="2023-01" db="EMBL/GenBank/DDBJ databases">
        <authorList>
            <person name="Sun Q."/>
            <person name="Evtushenko L."/>
        </authorList>
    </citation>
    <scope>NUCLEOTIDE SEQUENCE</scope>
    <source>
        <strain evidence="9">VKM B-1513</strain>
    </source>
</reference>
<keyword evidence="3 6" id="KW-0547">Nucleotide-binding</keyword>
<evidence type="ECO:0000256" key="5">
    <source>
        <dbReference type="ARBA" id="ARBA00060888"/>
    </source>
</evidence>
<dbReference type="FunFam" id="3.30.1490.20:FF:000020">
    <property type="entry name" value="Protein lysine acetyltransferase"/>
    <property type="match status" value="1"/>
</dbReference>
<evidence type="ECO:0000259" key="7">
    <source>
        <dbReference type="PROSITE" id="PS50975"/>
    </source>
</evidence>
<dbReference type="GO" id="GO:0046872">
    <property type="term" value="F:metal ion binding"/>
    <property type="evidence" value="ECO:0007669"/>
    <property type="project" value="InterPro"/>
</dbReference>
<sequence>MSIRNLDALFRPQSVALIGASNRPGSVGEVTARNLFRSGFPGLVMPVNPKYRSIAGVLAYPDIASLPETPDLAVICTPPDTVPDIIAELGARGTRAAVIVTAGFGEGGHEAGLARRQAVLDAARPHLMRIVGPNCLGIVVPPAGLNASFSHLMPGTGGLAFATQSGAIVTSVVDWAAARDIGFSHLVSLGDMIDVDFGDMLDYLARDPGTNAILLYVEAITSARKFMSAARAAARMKPVIVVKAGRHAEGAAAAASHTGALAGEDAVYDAVFRRAGLLRVYSLEDLFHAAGILATRQRPAGDRLAILSNGGGIAVLATDALIDEGGALAPLDTATRQRLDGVLPPTWPHGNPVDIIGDADGPRYAAALEALLESDSNDAVLVLNCPTGVTSSLEAAEAVIDTVTRMAPDKPVLTSWVGELTARAARTRFAASRMADFATPEEAVKAFMYLVEDRRARETLMETPPAQPGDIRPDRDGAATILSAAIREGREWLSEPEAKSVMDAYGIPVSPTAVARTPADAAARAEEFAVPVALKILSRDITHKSDVGGVALNLTGADAVAAAAQAMLDRVARHRPGARIDGFTVQPMIERPGAHELILGLKEDAQFGPVVLFGQGGVSVEVVADRAIGLPPLNMKLARELIGRTRVVHLLRGYRDRPAADLDGIAVSLIRIAQLAADHPQIVELDINPLLADATGVIALDARIRVADRAGSGLDRLAIRPYPAELETPVELAGIGPAILRPVRPEDEPAFHGAFARLAEEETQLRLFGPVAISGHAAAARFTQIDYDREMSLVLAEPGPAGKATLYGIVRMSADPDGERAEFTLIVQPDKAGAGVGTCLMTHLIACARSRGIGELFALVPAGNAAMLALAHDLGFHAERVADREGLTRVFLHLTQA</sequence>
<evidence type="ECO:0000313" key="9">
    <source>
        <dbReference type="EMBL" id="GLK52282.1"/>
    </source>
</evidence>
<dbReference type="Pfam" id="PF13549">
    <property type="entry name" value="ATP-grasp_5"/>
    <property type="match status" value="1"/>
</dbReference>
<evidence type="ECO:0000256" key="4">
    <source>
        <dbReference type="ARBA" id="ARBA00022840"/>
    </source>
</evidence>
<gene>
    <name evidence="9" type="ORF">GCM10017621_17900</name>
</gene>
<dbReference type="Gene3D" id="3.40.50.720">
    <property type="entry name" value="NAD(P)-binding Rossmann-like Domain"/>
    <property type="match status" value="1"/>
</dbReference>
<dbReference type="InterPro" id="IPR011761">
    <property type="entry name" value="ATP-grasp"/>
</dbReference>
<dbReference type="InterPro" id="IPR043938">
    <property type="entry name" value="Ligase_CoA_dom"/>
</dbReference>
<accession>A0A9W6IMJ6</accession>
<feature type="domain" description="ATP-grasp" evidence="7">
    <location>
        <begin position="499"/>
        <end position="535"/>
    </location>
</feature>
<dbReference type="PROSITE" id="PS50975">
    <property type="entry name" value="ATP_GRASP"/>
    <property type="match status" value="1"/>
</dbReference>
<dbReference type="SMART" id="SM00881">
    <property type="entry name" value="CoA_binding"/>
    <property type="match status" value="1"/>
</dbReference>
<dbReference type="PROSITE" id="PS51186">
    <property type="entry name" value="GNAT"/>
    <property type="match status" value="1"/>
</dbReference>
<dbReference type="Proteomes" id="UP001143486">
    <property type="component" value="Unassembled WGS sequence"/>
</dbReference>
<dbReference type="Pfam" id="PF13607">
    <property type="entry name" value="Succ_CoA_lig"/>
    <property type="match status" value="1"/>
</dbReference>
<dbReference type="SUPFAM" id="SSF51735">
    <property type="entry name" value="NAD(P)-binding Rossmann-fold domains"/>
    <property type="match status" value="1"/>
</dbReference>
<comment type="caution">
    <text evidence="9">The sequence shown here is derived from an EMBL/GenBank/DDBJ whole genome shotgun (WGS) entry which is preliminary data.</text>
</comment>
<evidence type="ECO:0000256" key="1">
    <source>
        <dbReference type="ARBA" id="ARBA00022532"/>
    </source>
</evidence>
<keyword evidence="4 6" id="KW-0067">ATP-binding</keyword>
<keyword evidence="1" id="KW-0816">Tricarboxylic acid cycle</keyword>
<dbReference type="GO" id="GO:0043758">
    <property type="term" value="F:acetate-CoA ligase (ADP-forming) activity"/>
    <property type="evidence" value="ECO:0007669"/>
    <property type="project" value="InterPro"/>
</dbReference>
<dbReference type="InterPro" id="IPR016102">
    <property type="entry name" value="Succinyl-CoA_synth-like"/>
</dbReference>
<dbReference type="GO" id="GO:0006099">
    <property type="term" value="P:tricarboxylic acid cycle"/>
    <property type="evidence" value="ECO:0007669"/>
    <property type="project" value="UniProtKB-KW"/>
</dbReference>
<dbReference type="PANTHER" id="PTHR43334">
    <property type="entry name" value="ACETATE--COA LIGASE [ADP-FORMING]"/>
    <property type="match status" value="1"/>
</dbReference>
<dbReference type="Gene3D" id="3.30.1490.20">
    <property type="entry name" value="ATP-grasp fold, A domain"/>
    <property type="match status" value="1"/>
</dbReference>